<evidence type="ECO:0000313" key="2">
    <source>
        <dbReference type="Proteomes" id="UP000326582"/>
    </source>
</evidence>
<keyword evidence="2" id="KW-1185">Reference proteome</keyword>
<name>A0ACD0WH22_CLALS</name>
<protein>
    <submittedName>
        <fullName evidence="1">Uncharacterized protein</fullName>
    </submittedName>
</protein>
<evidence type="ECO:0000313" key="1">
    <source>
        <dbReference type="EMBL" id="QFZ26615.1"/>
    </source>
</evidence>
<proteinExistence type="predicted"/>
<reference evidence="2" key="1">
    <citation type="journal article" date="2019" name="MBio">
        <title>Comparative genomics for the elucidation of multidrug resistance (MDR) in Candida lusitaniae.</title>
        <authorList>
            <person name="Kannan A."/>
            <person name="Asner S.A."/>
            <person name="Trachsel E."/>
            <person name="Kelly S."/>
            <person name="Parker J."/>
            <person name="Sanglard D."/>
        </authorList>
    </citation>
    <scope>NUCLEOTIDE SEQUENCE [LARGE SCALE GENOMIC DNA]</scope>
    <source>
        <strain evidence="2">P1</strain>
    </source>
</reference>
<dbReference type="EMBL" id="CP038485">
    <property type="protein sequence ID" value="QFZ26615.1"/>
    <property type="molecule type" value="Genomic_DNA"/>
</dbReference>
<gene>
    <name evidence="1" type="ORF">EJF14_20525</name>
</gene>
<dbReference type="Proteomes" id="UP000326582">
    <property type="component" value="Chromosome 2"/>
</dbReference>
<organism evidence="1 2">
    <name type="scientific">Clavispora lusitaniae</name>
    <name type="common">Candida lusitaniae</name>
    <dbReference type="NCBI Taxonomy" id="36911"/>
    <lineage>
        <taxon>Eukaryota</taxon>
        <taxon>Fungi</taxon>
        <taxon>Dikarya</taxon>
        <taxon>Ascomycota</taxon>
        <taxon>Saccharomycotina</taxon>
        <taxon>Pichiomycetes</taxon>
        <taxon>Metschnikowiaceae</taxon>
        <taxon>Clavispora</taxon>
    </lineage>
</organism>
<sequence>MVISKATTVFSEATTATSETAAAATSEATTVISEATSKVVSVTATTASTTTTTSAATAASEVTEVSSLWWNKRRGVFFNCQNRAVEVSLVQLRNGLLELISRRKLESTNGVAAVVVTEDLSKSWGASGFLSDEVLEVSPSSALRQVCGLRTVLATSVLPLLTSKLDLQRSATKISVGQGVHSTGSVQRVLISNESVAAHHLHIHKRTNLREVGFNHLTRCFVTQRSDEKLVWLCRSRSICSLSTLFSSRRRGTVLDRSVEVLGWGSSVWVFVGHCCLRKREKGCANKMGKYPDGFVCAGFL</sequence>
<accession>A0ACD0WH22</accession>